<comment type="subcellular location">
    <subcellularLocation>
        <location evidence="1">Membrane</location>
        <topology evidence="1">Multi-pass membrane protein</topology>
    </subcellularLocation>
</comment>
<organism evidence="8 9">
    <name type="scientific">Lentithecium fluviatile CBS 122367</name>
    <dbReference type="NCBI Taxonomy" id="1168545"/>
    <lineage>
        <taxon>Eukaryota</taxon>
        <taxon>Fungi</taxon>
        <taxon>Dikarya</taxon>
        <taxon>Ascomycota</taxon>
        <taxon>Pezizomycotina</taxon>
        <taxon>Dothideomycetes</taxon>
        <taxon>Pleosporomycetidae</taxon>
        <taxon>Pleosporales</taxon>
        <taxon>Massarineae</taxon>
        <taxon>Lentitheciaceae</taxon>
        <taxon>Lentithecium</taxon>
    </lineage>
</organism>
<feature type="domain" description="Rhodopsin" evidence="7">
    <location>
        <begin position="40"/>
        <end position="199"/>
    </location>
</feature>
<feature type="transmembrane region" description="Helical" evidence="6">
    <location>
        <begin position="101"/>
        <end position="123"/>
    </location>
</feature>
<gene>
    <name evidence="8" type="ORF">K458DRAFT_444784</name>
</gene>
<sequence>MPPLPSGTDVWKVPASKPPPGFTSNLVNPATNENIGVVTLSIFIALAAICVCLRFYVRFRMGNHKPCGIYFGLFIVTTMYTAWMFIFIFQTAFQNQVGQRLSWAQAGFNLTTDVYIILLPISGSIRLHLSPKRKVGLLCVFFSGIAAIIMSCLTLYWRVQYNGVSPDPTWTATTRMTISVLKIDIGVMFACTPLFATFLPKKSHFTNFTGYFRSMRSRLLSSNSTQASKDTKTGSQYGNVSDIELVQNNGVYVELGERKSASSSARDVQPQRREWFDGATTLMDETVIDRASKDVSQMIPQPHH</sequence>
<dbReference type="GO" id="GO:0016020">
    <property type="term" value="C:membrane"/>
    <property type="evidence" value="ECO:0007669"/>
    <property type="project" value="UniProtKB-SubCell"/>
</dbReference>
<name>A0A6G1IT41_9PLEO</name>
<keyword evidence="2 6" id="KW-0812">Transmembrane</keyword>
<evidence type="ECO:0000313" key="8">
    <source>
        <dbReference type="EMBL" id="KAF2681268.1"/>
    </source>
</evidence>
<protein>
    <recommendedName>
        <fullName evidence="7">Rhodopsin domain-containing protein</fullName>
    </recommendedName>
</protein>
<dbReference type="Pfam" id="PF20684">
    <property type="entry name" value="Fung_rhodopsin"/>
    <property type="match status" value="1"/>
</dbReference>
<feature type="transmembrane region" description="Helical" evidence="6">
    <location>
        <begin position="177"/>
        <end position="199"/>
    </location>
</feature>
<evidence type="ECO:0000256" key="2">
    <source>
        <dbReference type="ARBA" id="ARBA00022692"/>
    </source>
</evidence>
<feature type="transmembrane region" description="Helical" evidence="6">
    <location>
        <begin position="69"/>
        <end position="89"/>
    </location>
</feature>
<dbReference type="InterPro" id="IPR049326">
    <property type="entry name" value="Rhodopsin_dom_fungi"/>
</dbReference>
<evidence type="ECO:0000256" key="6">
    <source>
        <dbReference type="SAM" id="Phobius"/>
    </source>
</evidence>
<feature type="transmembrane region" description="Helical" evidence="6">
    <location>
        <begin position="135"/>
        <end position="157"/>
    </location>
</feature>
<dbReference type="OrthoDB" id="444631at2759"/>
<evidence type="ECO:0000313" key="9">
    <source>
        <dbReference type="Proteomes" id="UP000799291"/>
    </source>
</evidence>
<keyword evidence="3 6" id="KW-1133">Transmembrane helix</keyword>
<evidence type="ECO:0000256" key="5">
    <source>
        <dbReference type="ARBA" id="ARBA00038359"/>
    </source>
</evidence>
<accession>A0A6G1IT41</accession>
<dbReference type="AlphaFoldDB" id="A0A6G1IT41"/>
<dbReference type="InterPro" id="IPR052337">
    <property type="entry name" value="SAT4-like"/>
</dbReference>
<proteinExistence type="inferred from homology"/>
<comment type="similarity">
    <text evidence="5">Belongs to the SAT4 family.</text>
</comment>
<dbReference type="EMBL" id="MU005592">
    <property type="protein sequence ID" value="KAF2681268.1"/>
    <property type="molecule type" value="Genomic_DNA"/>
</dbReference>
<dbReference type="PANTHER" id="PTHR33048">
    <property type="entry name" value="PTH11-LIKE INTEGRAL MEMBRANE PROTEIN (AFU_ORTHOLOGUE AFUA_5G11245)"/>
    <property type="match status" value="1"/>
</dbReference>
<keyword evidence="4 6" id="KW-0472">Membrane</keyword>
<evidence type="ECO:0000259" key="7">
    <source>
        <dbReference type="Pfam" id="PF20684"/>
    </source>
</evidence>
<dbReference type="Proteomes" id="UP000799291">
    <property type="component" value="Unassembled WGS sequence"/>
</dbReference>
<dbReference type="PANTHER" id="PTHR33048:SF158">
    <property type="entry name" value="MEMBRANE PROTEIN PTH11-LIKE, PUTATIVE-RELATED"/>
    <property type="match status" value="1"/>
</dbReference>
<evidence type="ECO:0000256" key="3">
    <source>
        <dbReference type="ARBA" id="ARBA00022989"/>
    </source>
</evidence>
<feature type="transmembrane region" description="Helical" evidence="6">
    <location>
        <begin position="35"/>
        <end position="57"/>
    </location>
</feature>
<evidence type="ECO:0000256" key="1">
    <source>
        <dbReference type="ARBA" id="ARBA00004141"/>
    </source>
</evidence>
<reference evidence="8" key="1">
    <citation type="journal article" date="2020" name="Stud. Mycol.">
        <title>101 Dothideomycetes genomes: a test case for predicting lifestyles and emergence of pathogens.</title>
        <authorList>
            <person name="Haridas S."/>
            <person name="Albert R."/>
            <person name="Binder M."/>
            <person name="Bloem J."/>
            <person name="Labutti K."/>
            <person name="Salamov A."/>
            <person name="Andreopoulos B."/>
            <person name="Baker S."/>
            <person name="Barry K."/>
            <person name="Bills G."/>
            <person name="Bluhm B."/>
            <person name="Cannon C."/>
            <person name="Castanera R."/>
            <person name="Culley D."/>
            <person name="Daum C."/>
            <person name="Ezra D."/>
            <person name="Gonzalez J."/>
            <person name="Henrissat B."/>
            <person name="Kuo A."/>
            <person name="Liang C."/>
            <person name="Lipzen A."/>
            <person name="Lutzoni F."/>
            <person name="Magnuson J."/>
            <person name="Mondo S."/>
            <person name="Nolan M."/>
            <person name="Ohm R."/>
            <person name="Pangilinan J."/>
            <person name="Park H.-J."/>
            <person name="Ramirez L."/>
            <person name="Alfaro M."/>
            <person name="Sun H."/>
            <person name="Tritt A."/>
            <person name="Yoshinaga Y."/>
            <person name="Zwiers L.-H."/>
            <person name="Turgeon B."/>
            <person name="Goodwin S."/>
            <person name="Spatafora J."/>
            <person name="Crous P."/>
            <person name="Grigoriev I."/>
        </authorList>
    </citation>
    <scope>NUCLEOTIDE SEQUENCE</scope>
    <source>
        <strain evidence="8">CBS 122367</strain>
    </source>
</reference>
<evidence type="ECO:0000256" key="4">
    <source>
        <dbReference type="ARBA" id="ARBA00023136"/>
    </source>
</evidence>
<keyword evidence="9" id="KW-1185">Reference proteome</keyword>